<evidence type="ECO:0000313" key="1">
    <source>
        <dbReference type="EMBL" id="KKC97895.1"/>
    </source>
</evidence>
<organism evidence="1 2">
    <name type="scientific">Photobacterium halotolerans</name>
    <dbReference type="NCBI Taxonomy" id="265726"/>
    <lineage>
        <taxon>Bacteria</taxon>
        <taxon>Pseudomonadati</taxon>
        <taxon>Pseudomonadota</taxon>
        <taxon>Gammaproteobacteria</taxon>
        <taxon>Vibrionales</taxon>
        <taxon>Vibrionaceae</taxon>
        <taxon>Photobacterium</taxon>
    </lineage>
</organism>
<gene>
    <name evidence="1" type="ORF">KY46_21385</name>
</gene>
<dbReference type="AlphaFoldDB" id="A0A0F5V6S9"/>
<dbReference type="PATRIC" id="fig|265726.11.peg.3362"/>
<dbReference type="STRING" id="265726.KY46_21385"/>
<reference evidence="1 2" key="1">
    <citation type="submission" date="2014-12" db="EMBL/GenBank/DDBJ databases">
        <title>Mercury Reductase activity and rhizosphere competence traits in the genome of root associated Photobacterium halotolerans MELD1.</title>
        <authorList>
            <person name="Mathew D.C."/>
            <person name="Huang C.-C."/>
        </authorList>
    </citation>
    <scope>NUCLEOTIDE SEQUENCE [LARGE SCALE GENOMIC DNA]</scope>
    <source>
        <strain evidence="1 2">MELD1</strain>
    </source>
</reference>
<proteinExistence type="predicted"/>
<accession>A0A0F5V6S9</accession>
<sequence>MIGVLASLSFTVQAGWFESKEVNYLKQARLQLCADHTVEDMATSFLSDPEWEYGESEDGERFINLEGGLTFHDKPATALMQFMINPDTSVEFNALEFNGIPQSLMIASALLEKMCSSARENASYTSQPQDTASIERTLATVYGLDTFGEEGLLIRTDQGEFRMNLAAMTEPELNILKLAAFSASSLCFIGQNAIYKDSVEQSC</sequence>
<protein>
    <submittedName>
        <fullName evidence="1">Uncharacterized protein</fullName>
    </submittedName>
</protein>
<comment type="caution">
    <text evidence="1">The sequence shown here is derived from an EMBL/GenBank/DDBJ whole genome shotgun (WGS) entry which is preliminary data.</text>
</comment>
<evidence type="ECO:0000313" key="2">
    <source>
        <dbReference type="Proteomes" id="UP000033633"/>
    </source>
</evidence>
<keyword evidence="2" id="KW-1185">Reference proteome</keyword>
<dbReference type="Proteomes" id="UP000033633">
    <property type="component" value="Unassembled WGS sequence"/>
</dbReference>
<name>A0A0F5V6S9_9GAMM</name>
<dbReference type="EMBL" id="JWYV01000035">
    <property type="protein sequence ID" value="KKC97895.1"/>
    <property type="molecule type" value="Genomic_DNA"/>
</dbReference>